<dbReference type="STRING" id="758825.SAMN02982985_00701"/>
<accession>A0A1I4IQZ9</accession>
<keyword evidence="1" id="KW-0472">Membrane</keyword>
<protein>
    <submittedName>
        <fullName evidence="2">Uncharacterized protein</fullName>
    </submittedName>
</protein>
<name>A0A1I4IQZ9_9BURK</name>
<keyword evidence="1" id="KW-0812">Transmembrane</keyword>
<feature type="transmembrane region" description="Helical" evidence="1">
    <location>
        <begin position="30"/>
        <end position="48"/>
    </location>
</feature>
<proteinExistence type="predicted"/>
<reference evidence="2 3" key="1">
    <citation type="submission" date="2016-10" db="EMBL/GenBank/DDBJ databases">
        <authorList>
            <person name="de Groot N.N."/>
        </authorList>
    </citation>
    <scope>NUCLEOTIDE SEQUENCE [LARGE SCALE GENOMIC DNA]</scope>
    <source>
        <strain evidence="2 3">ATCC 43154</strain>
    </source>
</reference>
<feature type="transmembrane region" description="Helical" evidence="1">
    <location>
        <begin position="86"/>
        <end position="105"/>
    </location>
</feature>
<dbReference type="EMBL" id="FOTW01000005">
    <property type="protein sequence ID" value="SFL56413.1"/>
    <property type="molecule type" value="Genomic_DNA"/>
</dbReference>
<dbReference type="OrthoDB" id="8704084at2"/>
<sequence>MTPSLKAALVNGLLFPGLGHLLLRRAGRGCLFLLPTLLAGGYLLRRMAQLIMPLAEQVASGALPFDPELIAQRVEAAGLAGPAGNLAALVLLVCWLGSVLDALWLGRQHHH</sequence>
<dbReference type="RefSeq" id="WP_093383731.1">
    <property type="nucleotide sequence ID" value="NZ_FOTW01000005.1"/>
</dbReference>
<evidence type="ECO:0000313" key="2">
    <source>
        <dbReference type="EMBL" id="SFL56413.1"/>
    </source>
</evidence>
<keyword evidence="3" id="KW-1185">Reference proteome</keyword>
<keyword evidence="1" id="KW-1133">Transmembrane helix</keyword>
<evidence type="ECO:0000256" key="1">
    <source>
        <dbReference type="SAM" id="Phobius"/>
    </source>
</evidence>
<evidence type="ECO:0000313" key="3">
    <source>
        <dbReference type="Proteomes" id="UP000199470"/>
    </source>
</evidence>
<dbReference type="AlphaFoldDB" id="A0A1I4IQZ9"/>
<organism evidence="2 3">
    <name type="scientific">Rugamonas rubra</name>
    <dbReference type="NCBI Taxonomy" id="758825"/>
    <lineage>
        <taxon>Bacteria</taxon>
        <taxon>Pseudomonadati</taxon>
        <taxon>Pseudomonadota</taxon>
        <taxon>Betaproteobacteria</taxon>
        <taxon>Burkholderiales</taxon>
        <taxon>Oxalobacteraceae</taxon>
        <taxon>Telluria group</taxon>
        <taxon>Rugamonas</taxon>
    </lineage>
</organism>
<gene>
    <name evidence="2" type="ORF">SAMN02982985_00701</name>
</gene>
<dbReference type="Proteomes" id="UP000199470">
    <property type="component" value="Unassembled WGS sequence"/>
</dbReference>